<evidence type="ECO:0000256" key="4">
    <source>
        <dbReference type="ARBA" id="ARBA00022989"/>
    </source>
</evidence>
<evidence type="ECO:0000256" key="5">
    <source>
        <dbReference type="ARBA" id="ARBA00023136"/>
    </source>
</evidence>
<dbReference type="EMBL" id="ML996580">
    <property type="protein sequence ID" value="KAF2754429.1"/>
    <property type="molecule type" value="Genomic_DNA"/>
</dbReference>
<evidence type="ECO:0000313" key="8">
    <source>
        <dbReference type="Proteomes" id="UP000799437"/>
    </source>
</evidence>
<dbReference type="OrthoDB" id="2985014at2759"/>
<dbReference type="RefSeq" id="XP_033596880.1">
    <property type="nucleotide sequence ID" value="XM_033747499.1"/>
</dbReference>
<keyword evidence="8" id="KW-1185">Reference proteome</keyword>
<dbReference type="InterPro" id="IPR036259">
    <property type="entry name" value="MFS_trans_sf"/>
</dbReference>
<reference evidence="7" key="1">
    <citation type="journal article" date="2020" name="Stud. Mycol.">
        <title>101 Dothideomycetes genomes: a test case for predicting lifestyles and emergence of pathogens.</title>
        <authorList>
            <person name="Haridas S."/>
            <person name="Albert R."/>
            <person name="Binder M."/>
            <person name="Bloem J."/>
            <person name="Labutti K."/>
            <person name="Salamov A."/>
            <person name="Andreopoulos B."/>
            <person name="Baker S."/>
            <person name="Barry K."/>
            <person name="Bills G."/>
            <person name="Bluhm B."/>
            <person name="Cannon C."/>
            <person name="Castanera R."/>
            <person name="Culley D."/>
            <person name="Daum C."/>
            <person name="Ezra D."/>
            <person name="Gonzalez J."/>
            <person name="Henrissat B."/>
            <person name="Kuo A."/>
            <person name="Liang C."/>
            <person name="Lipzen A."/>
            <person name="Lutzoni F."/>
            <person name="Magnuson J."/>
            <person name="Mondo S."/>
            <person name="Nolan M."/>
            <person name="Ohm R."/>
            <person name="Pangilinan J."/>
            <person name="Park H.-J."/>
            <person name="Ramirez L."/>
            <person name="Alfaro M."/>
            <person name="Sun H."/>
            <person name="Tritt A."/>
            <person name="Yoshinaga Y."/>
            <person name="Zwiers L.-H."/>
            <person name="Turgeon B."/>
            <person name="Goodwin S."/>
            <person name="Spatafora J."/>
            <person name="Crous P."/>
            <person name="Grigoriev I."/>
        </authorList>
    </citation>
    <scope>NUCLEOTIDE SEQUENCE</scope>
    <source>
        <strain evidence="7">CBS 121739</strain>
    </source>
</reference>
<dbReference type="GO" id="GO:0016020">
    <property type="term" value="C:membrane"/>
    <property type="evidence" value="ECO:0007669"/>
    <property type="project" value="UniProtKB-SubCell"/>
</dbReference>
<organism evidence="7 8">
    <name type="scientific">Pseudovirgaria hyperparasitica</name>
    <dbReference type="NCBI Taxonomy" id="470096"/>
    <lineage>
        <taxon>Eukaryota</taxon>
        <taxon>Fungi</taxon>
        <taxon>Dikarya</taxon>
        <taxon>Ascomycota</taxon>
        <taxon>Pezizomycotina</taxon>
        <taxon>Dothideomycetes</taxon>
        <taxon>Dothideomycetes incertae sedis</taxon>
        <taxon>Acrospermales</taxon>
        <taxon>Acrospermaceae</taxon>
        <taxon>Pseudovirgaria</taxon>
    </lineage>
</organism>
<dbReference type="SUPFAM" id="SSF103473">
    <property type="entry name" value="MFS general substrate transporter"/>
    <property type="match status" value="1"/>
</dbReference>
<keyword evidence="2" id="KW-0813">Transport</keyword>
<dbReference type="GO" id="GO:0022857">
    <property type="term" value="F:transmembrane transporter activity"/>
    <property type="evidence" value="ECO:0007669"/>
    <property type="project" value="TreeGrafter"/>
</dbReference>
<evidence type="ECO:0000256" key="2">
    <source>
        <dbReference type="ARBA" id="ARBA00022448"/>
    </source>
</evidence>
<evidence type="ECO:0000256" key="6">
    <source>
        <dbReference type="SAM" id="MobiDB-lite"/>
    </source>
</evidence>
<evidence type="ECO:0000313" key="7">
    <source>
        <dbReference type="EMBL" id="KAF2754429.1"/>
    </source>
</evidence>
<accession>A0A6A6VX61</accession>
<dbReference type="AlphaFoldDB" id="A0A6A6VX61"/>
<gene>
    <name evidence="7" type="ORF">EJ05DRAFT_503965</name>
</gene>
<dbReference type="GeneID" id="54488553"/>
<comment type="subcellular location">
    <subcellularLocation>
        <location evidence="1">Membrane</location>
        <topology evidence="1">Multi-pass membrane protein</topology>
    </subcellularLocation>
</comment>
<dbReference type="PANTHER" id="PTHR43791:SF36">
    <property type="entry name" value="TRANSPORTER, PUTATIVE (AFU_ORTHOLOGUE AFUA_6G08340)-RELATED"/>
    <property type="match status" value="1"/>
</dbReference>
<keyword evidence="5" id="KW-0472">Membrane</keyword>
<evidence type="ECO:0008006" key="9">
    <source>
        <dbReference type="Google" id="ProtNLM"/>
    </source>
</evidence>
<evidence type="ECO:0000256" key="1">
    <source>
        <dbReference type="ARBA" id="ARBA00004141"/>
    </source>
</evidence>
<proteinExistence type="predicted"/>
<keyword evidence="3" id="KW-0812">Transmembrane</keyword>
<sequence>MTPHHVGPRLDRNSLSLSDDEHGSTFQMRSYGGPGSRMGRVLRDLDVDEDVDQDEDAGLLSRSTRARRCSVQSFMLYKPDEERAVKRKLDRRVVGLMFLLYLLSFVDRSNIGNAKIAGLARDLNLGKGQYEWLLT</sequence>
<dbReference type="Proteomes" id="UP000799437">
    <property type="component" value="Unassembled WGS sequence"/>
</dbReference>
<evidence type="ECO:0000256" key="3">
    <source>
        <dbReference type="ARBA" id="ARBA00022692"/>
    </source>
</evidence>
<name>A0A6A6VX61_9PEZI</name>
<keyword evidence="4" id="KW-1133">Transmembrane helix</keyword>
<dbReference type="PANTHER" id="PTHR43791">
    <property type="entry name" value="PERMEASE-RELATED"/>
    <property type="match status" value="1"/>
</dbReference>
<feature type="region of interest" description="Disordered" evidence="6">
    <location>
        <begin position="1"/>
        <end position="37"/>
    </location>
</feature>
<protein>
    <recommendedName>
        <fullName evidence="9">Major facilitator superfamily (MFS) profile domain-containing protein</fullName>
    </recommendedName>
</protein>